<dbReference type="STRING" id="1423720.FC67_GL001942"/>
<protein>
    <submittedName>
        <fullName evidence="1">Uncharacterized protein</fullName>
    </submittedName>
</protein>
<evidence type="ECO:0000313" key="1">
    <source>
        <dbReference type="EMBL" id="AUI71286.1"/>
    </source>
</evidence>
<evidence type="ECO:0000313" key="2">
    <source>
        <dbReference type="Proteomes" id="UP000234653"/>
    </source>
</evidence>
<dbReference type="AlphaFoldDB" id="A0A2K9HHM2"/>
<keyword evidence="2" id="KW-1185">Reference proteome</keyword>
<dbReference type="RefSeq" id="WP_057739788.1">
    <property type="nucleotide sequence ID" value="NZ_AZDQ01000043.1"/>
</dbReference>
<dbReference type="EMBL" id="CP018867">
    <property type="protein sequence ID" value="AUI71286.1"/>
    <property type="molecule type" value="Genomic_DNA"/>
</dbReference>
<gene>
    <name evidence="1" type="ORF">LA20249_03320</name>
</gene>
<dbReference type="OrthoDB" id="2305364at2"/>
<proteinExistence type="predicted"/>
<dbReference type="Proteomes" id="UP000234653">
    <property type="component" value="Chromosome"/>
</dbReference>
<dbReference type="KEGG" id="lali:LA20249_03320"/>
<reference evidence="1 2" key="1">
    <citation type="submission" date="2016-12" db="EMBL/GenBank/DDBJ databases">
        <title>The whole genome sequencing and assembly of Lactobacillus alimentarius DSM 20249T strain.</title>
        <authorList>
            <person name="Lee Y.-J."/>
            <person name="Yi H."/>
            <person name="Bahn Y.-S."/>
            <person name="Kim J.F."/>
            <person name="Lee D.-W."/>
        </authorList>
    </citation>
    <scope>NUCLEOTIDE SEQUENCE [LARGE SCALE GENOMIC DNA]</scope>
    <source>
        <strain evidence="1 2">DSM 20249</strain>
    </source>
</reference>
<accession>A0A2K9HHM2</accession>
<sequence>MGKINGKNHLLETNFLLERFLIYREVFSEHFKTMKVIERGEALRYETYSRLADNYTVNVHQFVRMCNKYLEKYNLENSSLADSLNQYLMEVISAINCLDFDKNLIDHRQLEKAKEKIRSTELQFMSTIGNLAK</sequence>
<organism evidence="1 2">
    <name type="scientific">Companilactobacillus alimentarius DSM 20249</name>
    <dbReference type="NCBI Taxonomy" id="1423720"/>
    <lineage>
        <taxon>Bacteria</taxon>
        <taxon>Bacillati</taxon>
        <taxon>Bacillota</taxon>
        <taxon>Bacilli</taxon>
        <taxon>Lactobacillales</taxon>
        <taxon>Lactobacillaceae</taxon>
        <taxon>Companilactobacillus</taxon>
    </lineage>
</organism>
<name>A0A2K9HHM2_9LACO</name>